<dbReference type="Gene3D" id="1.20.1530.20">
    <property type="match status" value="1"/>
</dbReference>
<dbReference type="RefSeq" id="WP_189505607.1">
    <property type="nucleotide sequence ID" value="NZ_BMZQ01000002.1"/>
</dbReference>
<feature type="transmembrane region" description="Helical" evidence="1">
    <location>
        <begin position="66"/>
        <end position="89"/>
    </location>
</feature>
<keyword evidence="1" id="KW-1133">Transmembrane helix</keyword>
<protein>
    <submittedName>
        <fullName evidence="2">Bile acid:sodium symporter</fullName>
    </submittedName>
</protein>
<keyword evidence="1" id="KW-0472">Membrane</keyword>
<feature type="transmembrane region" description="Helical" evidence="1">
    <location>
        <begin position="101"/>
        <end position="125"/>
    </location>
</feature>
<feature type="transmembrane region" description="Helical" evidence="1">
    <location>
        <begin position="266"/>
        <end position="289"/>
    </location>
</feature>
<reference evidence="2" key="2">
    <citation type="submission" date="2020-09" db="EMBL/GenBank/DDBJ databases">
        <authorList>
            <person name="Sun Q."/>
            <person name="Kim S."/>
        </authorList>
    </citation>
    <scope>NUCLEOTIDE SEQUENCE</scope>
    <source>
        <strain evidence="2">KCTC 42249</strain>
    </source>
</reference>
<name>A0A8J3GL48_9HYPH</name>
<dbReference type="PANTHER" id="PTHR18640:SF5">
    <property type="entry name" value="SODIUM_BILE ACID COTRANSPORTER 7"/>
    <property type="match status" value="1"/>
</dbReference>
<feature type="transmembrane region" description="Helical" evidence="1">
    <location>
        <begin position="12"/>
        <end position="30"/>
    </location>
</feature>
<dbReference type="PIRSF" id="PIRSF026166">
    <property type="entry name" value="UCP026166"/>
    <property type="match status" value="1"/>
</dbReference>
<dbReference type="InterPro" id="IPR016833">
    <property type="entry name" value="Put_Na-Bile_cotransptr"/>
</dbReference>
<comment type="caution">
    <text evidence="2">The sequence shown here is derived from an EMBL/GenBank/DDBJ whole genome shotgun (WGS) entry which is preliminary data.</text>
</comment>
<reference evidence="2" key="1">
    <citation type="journal article" date="2014" name="Int. J. Syst. Evol. Microbiol.">
        <title>Complete genome sequence of Corynebacterium casei LMG S-19264T (=DSM 44701T), isolated from a smear-ripened cheese.</title>
        <authorList>
            <consortium name="US DOE Joint Genome Institute (JGI-PGF)"/>
            <person name="Walter F."/>
            <person name="Albersmeier A."/>
            <person name="Kalinowski J."/>
            <person name="Ruckert C."/>
        </authorList>
    </citation>
    <scope>NUCLEOTIDE SEQUENCE</scope>
    <source>
        <strain evidence="2">KCTC 42249</strain>
    </source>
</reference>
<dbReference type="Proteomes" id="UP000630142">
    <property type="component" value="Unassembled WGS sequence"/>
</dbReference>
<dbReference type="Pfam" id="PF13593">
    <property type="entry name" value="SBF_like"/>
    <property type="match status" value="1"/>
</dbReference>
<keyword evidence="3" id="KW-1185">Reference proteome</keyword>
<dbReference type="GO" id="GO:0005886">
    <property type="term" value="C:plasma membrane"/>
    <property type="evidence" value="ECO:0007669"/>
    <property type="project" value="TreeGrafter"/>
</dbReference>
<organism evidence="2 3">
    <name type="scientific">Tianweitania populi</name>
    <dbReference type="NCBI Taxonomy" id="1607949"/>
    <lineage>
        <taxon>Bacteria</taxon>
        <taxon>Pseudomonadati</taxon>
        <taxon>Pseudomonadota</taxon>
        <taxon>Alphaproteobacteria</taxon>
        <taxon>Hyphomicrobiales</taxon>
        <taxon>Phyllobacteriaceae</taxon>
        <taxon>Tianweitania</taxon>
    </lineage>
</organism>
<evidence type="ECO:0000313" key="2">
    <source>
        <dbReference type="EMBL" id="GHD19822.1"/>
    </source>
</evidence>
<accession>A0A8J3GL48</accession>
<feature type="transmembrane region" description="Helical" evidence="1">
    <location>
        <begin position="137"/>
        <end position="159"/>
    </location>
</feature>
<feature type="transmembrane region" description="Helical" evidence="1">
    <location>
        <begin position="234"/>
        <end position="254"/>
    </location>
</feature>
<gene>
    <name evidence="2" type="ORF">GCM10016234_31940</name>
</gene>
<feature type="transmembrane region" description="Helical" evidence="1">
    <location>
        <begin position="171"/>
        <end position="189"/>
    </location>
</feature>
<evidence type="ECO:0000313" key="3">
    <source>
        <dbReference type="Proteomes" id="UP000630142"/>
    </source>
</evidence>
<feature type="transmembrane region" description="Helical" evidence="1">
    <location>
        <begin position="210"/>
        <end position="228"/>
    </location>
</feature>
<dbReference type="PANTHER" id="PTHR18640">
    <property type="entry name" value="SOLUTE CARRIER FAMILY 10 MEMBER 7"/>
    <property type="match status" value="1"/>
</dbReference>
<evidence type="ECO:0000256" key="1">
    <source>
        <dbReference type="SAM" id="Phobius"/>
    </source>
</evidence>
<sequence>MQMLLRKILLDPFLIMLLGAMLLAALLPARGDAADVLDWVVTAAIALLFFLYGAKLSPSAVASGLLHWRLQSLVFICTYGIFPVLGLIASHVLRGHLPDDLVLGILFLCLLPSTVQSSIAFTSIARGNVAAAITSASLSNLAGVFVTPLLVGLIIGAQGGESFDLSSVGDIALQILLPFAIGQLCRPLIGKFLQRHARMTQFTDRGAILLVVYAAFSEGMVAGVWSHVDGTDLIWILATACILLALILAITALLGKLLGFSREDQITILFCGSKKSLATGVPMAGILFAGQSVSLVVLPLMIFHQIQLFICALLAQRYAAHADADANAVNTVVQAVETKA</sequence>
<dbReference type="AlphaFoldDB" id="A0A8J3GL48"/>
<dbReference type="EMBL" id="BMZQ01000002">
    <property type="protein sequence ID" value="GHD19822.1"/>
    <property type="molecule type" value="Genomic_DNA"/>
</dbReference>
<dbReference type="InterPro" id="IPR038770">
    <property type="entry name" value="Na+/solute_symporter_sf"/>
</dbReference>
<proteinExistence type="predicted"/>
<keyword evidence="1" id="KW-0812">Transmembrane</keyword>